<dbReference type="KEGG" id="bbel:109470630"/>
<dbReference type="RefSeq" id="XP_019625213.1">
    <property type="nucleotide sequence ID" value="XM_019769654.1"/>
</dbReference>
<dbReference type="GO" id="GO:0071035">
    <property type="term" value="P:nuclear polyadenylation-dependent rRNA catabolic process"/>
    <property type="evidence" value="ECO:0007669"/>
    <property type="project" value="TreeGrafter"/>
</dbReference>
<organism evidence="12 13">
    <name type="scientific">Branchiostoma belcheri</name>
    <name type="common">Amphioxus</name>
    <dbReference type="NCBI Taxonomy" id="7741"/>
    <lineage>
        <taxon>Eukaryota</taxon>
        <taxon>Metazoa</taxon>
        <taxon>Chordata</taxon>
        <taxon>Cephalochordata</taxon>
        <taxon>Leptocardii</taxon>
        <taxon>Amphioxiformes</taxon>
        <taxon>Branchiostomatidae</taxon>
        <taxon>Branchiostoma</taxon>
    </lineage>
</organism>
<dbReference type="OrthoDB" id="45882at2759"/>
<evidence type="ECO:0000259" key="11">
    <source>
        <dbReference type="Pfam" id="PF03725"/>
    </source>
</evidence>
<keyword evidence="8" id="KW-0539">Nucleus</keyword>
<reference evidence="13" key="1">
    <citation type="submission" date="2025-08" db="UniProtKB">
        <authorList>
            <consortium name="RefSeq"/>
        </authorList>
    </citation>
    <scope>IDENTIFICATION</scope>
    <source>
        <tissue evidence="13">Gonad</tissue>
    </source>
</reference>
<dbReference type="GO" id="GO:0000177">
    <property type="term" value="C:cytoplasmic exosome (RNase complex)"/>
    <property type="evidence" value="ECO:0007669"/>
    <property type="project" value="TreeGrafter"/>
</dbReference>
<dbReference type="InterPro" id="IPR027408">
    <property type="entry name" value="PNPase/RNase_PH_dom_sf"/>
</dbReference>
<name>A0A6P4YLC2_BRABE</name>
<sequence>MAADFKTAQPVEYYRRFLKEDVRPDGRELGEIRHTTLNIGSITTAEGSALVKLGNTTVICGIKAELCNPTAEEPKKGFVVPNVDLPPLCSPRFRPGPPSEQAQVVSQLMADIIQNSGVVALEDLCIVEGKLCWVLYCDMLCLDYDGNVVDTCVISLLAALKNVLLPEVRVSEETGDPVTDMEKKLPLNIRKCPVATTFGVFDDHYLFTDPTNEEECLATGVLTIVTTEDNKICCMHKPGGTPLSESRLQDCINRALTRAEEVRKLIHETINSVER</sequence>
<feature type="domain" description="Exoribonuclease phosphorolytic" evidence="11">
    <location>
        <begin position="193"/>
        <end position="256"/>
    </location>
</feature>
<dbReference type="Proteomes" id="UP000515135">
    <property type="component" value="Unplaced"/>
</dbReference>
<evidence type="ECO:0000256" key="7">
    <source>
        <dbReference type="ARBA" id="ARBA00022884"/>
    </source>
</evidence>
<keyword evidence="7" id="KW-0694">RNA-binding</keyword>
<dbReference type="GO" id="GO:0034475">
    <property type="term" value="P:U4 snRNA 3'-end processing"/>
    <property type="evidence" value="ECO:0007669"/>
    <property type="project" value="TreeGrafter"/>
</dbReference>
<dbReference type="SUPFAM" id="SSF55666">
    <property type="entry name" value="Ribonuclease PH domain 2-like"/>
    <property type="match status" value="1"/>
</dbReference>
<protein>
    <recommendedName>
        <fullName evidence="9">Ribosomal RNA-processing protein 43</fullName>
    </recommendedName>
</protein>
<evidence type="ECO:0000259" key="10">
    <source>
        <dbReference type="Pfam" id="PF01138"/>
    </source>
</evidence>
<dbReference type="PANTHER" id="PTHR11097:SF9">
    <property type="entry name" value="EXOSOME COMPLEX COMPONENT RRP43"/>
    <property type="match status" value="1"/>
</dbReference>
<dbReference type="GO" id="GO:0000176">
    <property type="term" value="C:nuclear exosome (RNase complex)"/>
    <property type="evidence" value="ECO:0007669"/>
    <property type="project" value="TreeGrafter"/>
</dbReference>
<dbReference type="GO" id="GO:0005730">
    <property type="term" value="C:nucleolus"/>
    <property type="evidence" value="ECO:0007669"/>
    <property type="project" value="UniProtKB-SubCell"/>
</dbReference>
<dbReference type="AlphaFoldDB" id="A0A6P4YLC2"/>
<dbReference type="GO" id="GO:0071028">
    <property type="term" value="P:nuclear mRNA surveillance"/>
    <property type="evidence" value="ECO:0007669"/>
    <property type="project" value="TreeGrafter"/>
</dbReference>
<evidence type="ECO:0000256" key="6">
    <source>
        <dbReference type="ARBA" id="ARBA00022835"/>
    </source>
</evidence>
<feature type="domain" description="Exoribonuclease phosphorolytic" evidence="10">
    <location>
        <begin position="31"/>
        <end position="166"/>
    </location>
</feature>
<evidence type="ECO:0000256" key="5">
    <source>
        <dbReference type="ARBA" id="ARBA00022552"/>
    </source>
</evidence>
<keyword evidence="6" id="KW-0271">Exosome</keyword>
<dbReference type="GO" id="GO:0071038">
    <property type="term" value="P:TRAMP-dependent tRNA surveillance pathway"/>
    <property type="evidence" value="ECO:0007669"/>
    <property type="project" value="TreeGrafter"/>
</dbReference>
<dbReference type="Pfam" id="PF01138">
    <property type="entry name" value="RNase_PH"/>
    <property type="match status" value="1"/>
</dbReference>
<dbReference type="GO" id="GO:0016075">
    <property type="term" value="P:rRNA catabolic process"/>
    <property type="evidence" value="ECO:0007669"/>
    <property type="project" value="TreeGrafter"/>
</dbReference>
<dbReference type="FunFam" id="3.30.230.70:FF:000017">
    <property type="entry name" value="Exosome complex component Rrp42"/>
    <property type="match status" value="1"/>
</dbReference>
<comment type="similarity">
    <text evidence="3">Belongs to the RNase PH family.</text>
</comment>
<proteinExistence type="inferred from homology"/>
<evidence type="ECO:0000256" key="9">
    <source>
        <dbReference type="ARBA" id="ARBA00030617"/>
    </source>
</evidence>
<dbReference type="GeneID" id="109470630"/>
<evidence type="ECO:0000256" key="4">
    <source>
        <dbReference type="ARBA" id="ARBA00022490"/>
    </source>
</evidence>
<comment type="subcellular location">
    <subcellularLocation>
        <location evidence="1">Cytoplasm</location>
    </subcellularLocation>
    <subcellularLocation>
        <location evidence="2">Nucleus</location>
        <location evidence="2">Nucleolus</location>
    </subcellularLocation>
</comment>
<dbReference type="Pfam" id="PF03725">
    <property type="entry name" value="RNase_PH_C"/>
    <property type="match status" value="1"/>
</dbReference>
<dbReference type="GO" id="GO:0034476">
    <property type="term" value="P:U5 snRNA 3'-end processing"/>
    <property type="evidence" value="ECO:0007669"/>
    <property type="project" value="TreeGrafter"/>
</dbReference>
<accession>A0A6P4YLC2</accession>
<evidence type="ECO:0000256" key="3">
    <source>
        <dbReference type="ARBA" id="ARBA00006678"/>
    </source>
</evidence>
<dbReference type="GO" id="GO:0000467">
    <property type="term" value="P:exonucleolytic trimming to generate mature 3'-end of 5.8S rRNA from tricistronic rRNA transcript (SSU-rRNA, 5.8S rRNA, LSU-rRNA)"/>
    <property type="evidence" value="ECO:0007669"/>
    <property type="project" value="TreeGrafter"/>
</dbReference>
<evidence type="ECO:0000313" key="13">
    <source>
        <dbReference type="RefSeq" id="XP_019625213.1"/>
    </source>
</evidence>
<dbReference type="PANTHER" id="PTHR11097">
    <property type="entry name" value="EXOSOME COMPLEX EXONUCLEASE RIBOSOMAL RNA PROCESSING PROTEIN"/>
    <property type="match status" value="1"/>
</dbReference>
<dbReference type="InterPro" id="IPR036345">
    <property type="entry name" value="ExoRNase_PH_dom2_sf"/>
</dbReference>
<dbReference type="Gene3D" id="3.30.230.70">
    <property type="entry name" value="GHMP Kinase, N-terminal domain"/>
    <property type="match status" value="1"/>
</dbReference>
<gene>
    <name evidence="13" type="primary">LOC109470630</name>
</gene>
<dbReference type="GO" id="GO:0035925">
    <property type="term" value="F:mRNA 3'-UTR AU-rich region binding"/>
    <property type="evidence" value="ECO:0007669"/>
    <property type="project" value="TreeGrafter"/>
</dbReference>
<dbReference type="InterPro" id="IPR001247">
    <property type="entry name" value="ExoRNase_PH_dom1"/>
</dbReference>
<evidence type="ECO:0000256" key="1">
    <source>
        <dbReference type="ARBA" id="ARBA00004496"/>
    </source>
</evidence>
<keyword evidence="4" id="KW-0963">Cytoplasm</keyword>
<dbReference type="CDD" id="cd11369">
    <property type="entry name" value="RNase_PH_RRP43"/>
    <property type="match status" value="1"/>
</dbReference>
<keyword evidence="5" id="KW-0698">rRNA processing</keyword>
<dbReference type="GO" id="GO:0034473">
    <property type="term" value="P:U1 snRNA 3'-end processing"/>
    <property type="evidence" value="ECO:0007669"/>
    <property type="project" value="TreeGrafter"/>
</dbReference>
<evidence type="ECO:0000313" key="12">
    <source>
        <dbReference type="Proteomes" id="UP000515135"/>
    </source>
</evidence>
<keyword evidence="12" id="KW-1185">Reference proteome</keyword>
<evidence type="ECO:0000256" key="2">
    <source>
        <dbReference type="ARBA" id="ARBA00004604"/>
    </source>
</evidence>
<dbReference type="InterPro" id="IPR020568">
    <property type="entry name" value="Ribosomal_Su5_D2-typ_SF"/>
</dbReference>
<dbReference type="SUPFAM" id="SSF54211">
    <property type="entry name" value="Ribosomal protein S5 domain 2-like"/>
    <property type="match status" value="1"/>
</dbReference>
<dbReference type="InterPro" id="IPR015847">
    <property type="entry name" value="ExoRNase_PH_dom2"/>
</dbReference>
<dbReference type="InterPro" id="IPR050590">
    <property type="entry name" value="Exosome_comp_Rrp42_subfam"/>
</dbReference>
<evidence type="ECO:0000256" key="8">
    <source>
        <dbReference type="ARBA" id="ARBA00023242"/>
    </source>
</evidence>
<dbReference type="InterPro" id="IPR033196">
    <property type="entry name" value="Rrp43"/>
</dbReference>